<dbReference type="FunFam" id="3.30.420.140:FF:000001">
    <property type="entry name" value="RNA-binding transcriptional accessory protein"/>
    <property type="match status" value="1"/>
</dbReference>
<dbReference type="InterPro" id="IPR032639">
    <property type="entry name" value="Tex_YqgF"/>
</dbReference>
<evidence type="ECO:0000313" key="5">
    <source>
        <dbReference type="Proteomes" id="UP000077339"/>
    </source>
</evidence>
<dbReference type="InterPro" id="IPR012340">
    <property type="entry name" value="NA-bd_OB-fold"/>
</dbReference>
<dbReference type="SMART" id="SM00732">
    <property type="entry name" value="YqgFc"/>
    <property type="match status" value="1"/>
</dbReference>
<dbReference type="Gene3D" id="1.10.150.310">
    <property type="entry name" value="Tex RuvX-like domain-like"/>
    <property type="match status" value="1"/>
</dbReference>
<dbReference type="InterPro" id="IPR018974">
    <property type="entry name" value="Tex-like_N"/>
</dbReference>
<evidence type="ECO:0000259" key="3">
    <source>
        <dbReference type="PROSITE" id="PS50126"/>
    </source>
</evidence>
<dbReference type="Proteomes" id="UP000077339">
    <property type="component" value="Unassembled WGS sequence"/>
</dbReference>
<dbReference type="InterPro" id="IPR012337">
    <property type="entry name" value="RNaseH-like_sf"/>
</dbReference>
<protein>
    <recommendedName>
        <fullName evidence="3">S1 motif domain-containing protein</fullName>
    </recommendedName>
</protein>
<dbReference type="FunFam" id="1.10.10.650:FF:000001">
    <property type="entry name" value="S1 RNA-binding domain 1"/>
    <property type="match status" value="1"/>
</dbReference>
<dbReference type="FunFam" id="2.40.50.140:FF:000051">
    <property type="entry name" value="RNA-binding transcriptional accessory protein"/>
    <property type="match status" value="1"/>
</dbReference>
<dbReference type="InterPro" id="IPR003583">
    <property type="entry name" value="Hlx-hairpin-Hlx_DNA-bd_motif"/>
</dbReference>
<dbReference type="InterPro" id="IPR044146">
    <property type="entry name" value="S1_Tex"/>
</dbReference>
<dbReference type="STRING" id="1453497.AT15_05680"/>
<dbReference type="InterPro" id="IPR023323">
    <property type="entry name" value="Tex-like_dom_sf"/>
</dbReference>
<keyword evidence="2" id="KW-0234">DNA repair</keyword>
<gene>
    <name evidence="4" type="ORF">AT15_05680</name>
</gene>
<dbReference type="AlphaFoldDB" id="A0A182C7G9"/>
<dbReference type="InterPro" id="IPR037027">
    <property type="entry name" value="YqgF/RNaseH-like_dom_sf"/>
</dbReference>
<evidence type="ECO:0000256" key="2">
    <source>
        <dbReference type="ARBA" id="ARBA00023204"/>
    </source>
</evidence>
<dbReference type="Gene3D" id="1.10.3500.10">
    <property type="entry name" value="Tex N-terminal region-like"/>
    <property type="match status" value="1"/>
</dbReference>
<reference evidence="4 5" key="1">
    <citation type="submission" date="2014-02" db="EMBL/GenBank/DDBJ databases">
        <title>Kosmotoga genome sequencing.</title>
        <authorList>
            <person name="Pollo S.M."/>
            <person name="Charchuk R."/>
            <person name="Nesbo C.L."/>
        </authorList>
    </citation>
    <scope>NUCLEOTIDE SEQUENCE [LARGE SCALE GENOMIC DNA]</scope>
    <source>
        <strain evidence="4 5">S304</strain>
    </source>
</reference>
<evidence type="ECO:0000256" key="1">
    <source>
        <dbReference type="ARBA" id="ARBA00022763"/>
    </source>
</evidence>
<dbReference type="GO" id="GO:0003735">
    <property type="term" value="F:structural constituent of ribosome"/>
    <property type="evidence" value="ECO:0007669"/>
    <property type="project" value="TreeGrafter"/>
</dbReference>
<feature type="domain" description="S1 motif" evidence="3">
    <location>
        <begin position="642"/>
        <end position="710"/>
    </location>
</feature>
<proteinExistence type="predicted"/>
<dbReference type="InterPro" id="IPR050437">
    <property type="entry name" value="Ribos_protein_bS1-like"/>
</dbReference>
<dbReference type="GO" id="GO:0003729">
    <property type="term" value="F:mRNA binding"/>
    <property type="evidence" value="ECO:0007669"/>
    <property type="project" value="UniProtKB-ARBA"/>
</dbReference>
<dbReference type="Pfam" id="PF00575">
    <property type="entry name" value="S1"/>
    <property type="match status" value="1"/>
</dbReference>
<keyword evidence="5" id="KW-1185">Reference proteome</keyword>
<sequence>MDFSREIADKLKLPQWKVKNAIELLEDGKTIPFIARYRKEKTGELDEIQIREISDLLEHFKKLHERKQEIIRIVEERGKLTQELKKAFLGASTLQELEDLYAPYKTKKKTRADLAREKGLTPLAELLKSSFSQNDELISTFIDKEKGVNSIDDAINGAKDIIAEEIAINLPLRGKLREVIRKSGKLRSERGEAEDPKGIYRDYYDFSQPISQLVPHRILALFRGEREKAIKISIETTDDLLPIVVKMMNYDNKLAYYAELIEAAKDSLKRLLLPSIEREIRNELKEMAENRAIAVFSKNLRNLLLQPPLGSKVVMGIDPGYRTGCKIAVIGKYGSVKYYDTIYPTPPKNETIQAEMKVVEAVERLGVEIIAIGNGTASRETELFVAETIKKNKLDCKYLIVSEAGASVYSASKVAIEEFPDLDVTTRGAISIARRIQDPLAEYVKIPPEAIGVGMYQHDVNKAKLKKALDREVESAVNFAGVNLNTASKHLLKYISGLNEKSAENIVKYREEKGLFKKREELLKVKGIGPKAFEQAAGFCRILDGENPLDSTTIHPESYQIAKAVLKSFDITLENFAEIKEDLRNKLQEFDVHGFCKSTGYNPITVRDVVEALKKPGLDPRDELPRPLLRDDVLTMEQLQPGMMLEGTVRNVVDFGAFVDIGVKQDGLIHRSKMGRKIRDPLEILSVGQIVKVKVLSVDLERSRIALELLQESS</sequence>
<evidence type="ECO:0000313" key="4">
    <source>
        <dbReference type="EMBL" id="OAA31563.1"/>
    </source>
</evidence>
<accession>A0A182C7G9</accession>
<dbReference type="Pfam" id="PF22706">
    <property type="entry name" value="Tex_central_region"/>
    <property type="match status" value="1"/>
</dbReference>
<organism evidence="4 5">
    <name type="scientific">Kosmotoga arenicorallina S304</name>
    <dbReference type="NCBI Taxonomy" id="1453497"/>
    <lineage>
        <taxon>Bacteria</taxon>
        <taxon>Thermotogati</taxon>
        <taxon>Thermotogota</taxon>
        <taxon>Thermotogae</taxon>
        <taxon>Kosmotogales</taxon>
        <taxon>Kosmotogaceae</taxon>
        <taxon>Kosmotoga</taxon>
    </lineage>
</organism>
<dbReference type="SUPFAM" id="SSF47781">
    <property type="entry name" value="RuvA domain 2-like"/>
    <property type="match status" value="2"/>
</dbReference>
<dbReference type="CDD" id="cd05685">
    <property type="entry name" value="S1_Tex"/>
    <property type="match status" value="1"/>
</dbReference>
<dbReference type="InterPro" id="IPR055179">
    <property type="entry name" value="Tex-like_central_region"/>
</dbReference>
<dbReference type="InterPro" id="IPR010994">
    <property type="entry name" value="RuvA_2-like"/>
</dbReference>
<dbReference type="SUPFAM" id="SSF158832">
    <property type="entry name" value="Tex N-terminal region-like"/>
    <property type="match status" value="1"/>
</dbReference>
<dbReference type="Pfam" id="PF17674">
    <property type="entry name" value="HHH_9"/>
    <property type="match status" value="1"/>
</dbReference>
<dbReference type="Gene3D" id="3.30.420.140">
    <property type="entry name" value="YqgF/RNase H-like domain"/>
    <property type="match status" value="1"/>
</dbReference>
<dbReference type="PROSITE" id="PS50126">
    <property type="entry name" value="S1"/>
    <property type="match status" value="1"/>
</dbReference>
<dbReference type="Pfam" id="PF12836">
    <property type="entry name" value="HHH_3"/>
    <property type="match status" value="1"/>
</dbReference>
<dbReference type="GO" id="GO:0006412">
    <property type="term" value="P:translation"/>
    <property type="evidence" value="ECO:0007669"/>
    <property type="project" value="TreeGrafter"/>
</dbReference>
<dbReference type="FunFam" id="1.10.150.310:FF:000001">
    <property type="entry name" value="RNA-binding transcriptional accessory protein"/>
    <property type="match status" value="1"/>
</dbReference>
<dbReference type="Gene3D" id="1.10.10.650">
    <property type="entry name" value="RuvA domain 2-like"/>
    <property type="match status" value="1"/>
</dbReference>
<dbReference type="PANTHER" id="PTHR10724:SF10">
    <property type="entry name" value="S1 RNA-BINDING DOMAIN-CONTAINING PROTEIN 1"/>
    <property type="match status" value="1"/>
</dbReference>
<dbReference type="Pfam" id="PF16921">
    <property type="entry name" value="Tex_YqgF"/>
    <property type="match status" value="1"/>
</dbReference>
<dbReference type="InterPro" id="IPR003029">
    <property type="entry name" value="S1_domain"/>
</dbReference>
<dbReference type="SUPFAM" id="SSF50249">
    <property type="entry name" value="Nucleic acid-binding proteins"/>
    <property type="match status" value="1"/>
</dbReference>
<dbReference type="OrthoDB" id="9804714at2"/>
<dbReference type="SMART" id="SM00278">
    <property type="entry name" value="HhH1"/>
    <property type="match status" value="2"/>
</dbReference>
<dbReference type="Pfam" id="PF09371">
    <property type="entry name" value="Tex_N"/>
    <property type="match status" value="1"/>
</dbReference>
<dbReference type="PATRIC" id="fig|1453497.3.peg.1131"/>
<dbReference type="Gene3D" id="2.40.50.140">
    <property type="entry name" value="Nucleic acid-binding proteins"/>
    <property type="match status" value="1"/>
</dbReference>
<dbReference type="InterPro" id="IPR041692">
    <property type="entry name" value="HHH_9"/>
</dbReference>
<dbReference type="InterPro" id="IPR006641">
    <property type="entry name" value="YqgF/RNaseH-like_dom"/>
</dbReference>
<dbReference type="InterPro" id="IPR023319">
    <property type="entry name" value="Tex-like_HTH_dom_sf"/>
</dbReference>
<comment type="caution">
    <text evidence="4">The sequence shown here is derived from an EMBL/GenBank/DDBJ whole genome shotgun (WGS) entry which is preliminary data.</text>
</comment>
<dbReference type="SMART" id="SM00316">
    <property type="entry name" value="S1"/>
    <property type="match status" value="1"/>
</dbReference>
<name>A0A182C7G9_9BACT</name>
<dbReference type="RefSeq" id="WP_068346054.1">
    <property type="nucleotide sequence ID" value="NZ_JFHK01000003.1"/>
</dbReference>
<dbReference type="GO" id="GO:0003677">
    <property type="term" value="F:DNA binding"/>
    <property type="evidence" value="ECO:0007669"/>
    <property type="project" value="InterPro"/>
</dbReference>
<keyword evidence="1" id="KW-0227">DNA damage</keyword>
<dbReference type="GO" id="GO:0005737">
    <property type="term" value="C:cytoplasm"/>
    <property type="evidence" value="ECO:0007669"/>
    <property type="project" value="UniProtKB-ARBA"/>
</dbReference>
<dbReference type="SUPFAM" id="SSF53098">
    <property type="entry name" value="Ribonuclease H-like"/>
    <property type="match status" value="1"/>
</dbReference>
<dbReference type="EMBL" id="JFHK01000003">
    <property type="protein sequence ID" value="OAA31563.1"/>
    <property type="molecule type" value="Genomic_DNA"/>
</dbReference>
<dbReference type="GO" id="GO:0006281">
    <property type="term" value="P:DNA repair"/>
    <property type="evidence" value="ECO:0007669"/>
    <property type="project" value="UniProtKB-KW"/>
</dbReference>
<dbReference type="PANTHER" id="PTHR10724">
    <property type="entry name" value="30S RIBOSOMAL PROTEIN S1"/>
    <property type="match status" value="1"/>
</dbReference>